<dbReference type="PANTHER" id="PTHR33609">
    <property type="entry name" value="LOW CALCIUM RESPONSE LOCUS PROTEIN S"/>
    <property type="match status" value="1"/>
</dbReference>
<dbReference type="InterPro" id="IPR002514">
    <property type="entry name" value="Transposase_8"/>
</dbReference>
<keyword evidence="1" id="KW-0175">Coiled coil</keyword>
<dbReference type="GO" id="GO:0004803">
    <property type="term" value="F:transposase activity"/>
    <property type="evidence" value="ECO:0007669"/>
    <property type="project" value="InterPro"/>
</dbReference>
<name>A0A5C6AD05_9BACT</name>
<evidence type="ECO:0000313" key="3">
    <source>
        <dbReference type="Proteomes" id="UP000317421"/>
    </source>
</evidence>
<gene>
    <name evidence="2" type="ORF">Pla108_32050</name>
</gene>
<evidence type="ECO:0000313" key="2">
    <source>
        <dbReference type="EMBL" id="TWT96123.1"/>
    </source>
</evidence>
<dbReference type="EMBL" id="SJPR01000004">
    <property type="protein sequence ID" value="TWT96123.1"/>
    <property type="molecule type" value="Genomic_DNA"/>
</dbReference>
<reference evidence="2 3" key="1">
    <citation type="submission" date="2019-02" db="EMBL/GenBank/DDBJ databases">
        <title>Deep-cultivation of Planctomycetes and their phenomic and genomic characterization uncovers novel biology.</title>
        <authorList>
            <person name="Wiegand S."/>
            <person name="Jogler M."/>
            <person name="Boedeker C."/>
            <person name="Pinto D."/>
            <person name="Vollmers J."/>
            <person name="Rivas-Marin E."/>
            <person name="Kohn T."/>
            <person name="Peeters S.H."/>
            <person name="Heuer A."/>
            <person name="Rast P."/>
            <person name="Oberbeckmann S."/>
            <person name="Bunk B."/>
            <person name="Jeske O."/>
            <person name="Meyerdierks A."/>
            <person name="Storesund J.E."/>
            <person name="Kallscheuer N."/>
            <person name="Luecker S."/>
            <person name="Lage O.M."/>
            <person name="Pohl T."/>
            <person name="Merkel B.J."/>
            <person name="Hornburger P."/>
            <person name="Mueller R.-W."/>
            <person name="Bruemmer F."/>
            <person name="Labrenz M."/>
            <person name="Spormann A.M."/>
            <person name="Op Den Camp H."/>
            <person name="Overmann J."/>
            <person name="Amann R."/>
            <person name="Jetten M.S.M."/>
            <person name="Mascher T."/>
            <person name="Medema M.H."/>
            <person name="Devos D.P."/>
            <person name="Kaster A.-K."/>
            <person name="Ovreas L."/>
            <person name="Rohde M."/>
            <person name="Galperin M.Y."/>
            <person name="Jogler C."/>
        </authorList>
    </citation>
    <scope>NUCLEOTIDE SEQUENCE [LARGE SCALE GENOMIC DNA]</scope>
    <source>
        <strain evidence="2 3">Pla108</strain>
    </source>
</reference>
<organism evidence="2 3">
    <name type="scientific">Botrimarina colliarenosi</name>
    <dbReference type="NCBI Taxonomy" id="2528001"/>
    <lineage>
        <taxon>Bacteria</taxon>
        <taxon>Pseudomonadati</taxon>
        <taxon>Planctomycetota</taxon>
        <taxon>Planctomycetia</taxon>
        <taxon>Pirellulales</taxon>
        <taxon>Lacipirellulaceae</taxon>
        <taxon>Botrimarina</taxon>
    </lineage>
</organism>
<accession>A0A5C6AD05</accession>
<dbReference type="Gene3D" id="1.10.10.60">
    <property type="entry name" value="Homeodomain-like"/>
    <property type="match status" value="1"/>
</dbReference>
<dbReference type="GO" id="GO:0003677">
    <property type="term" value="F:DNA binding"/>
    <property type="evidence" value="ECO:0007669"/>
    <property type="project" value="InterPro"/>
</dbReference>
<dbReference type="GO" id="GO:0006313">
    <property type="term" value="P:DNA transposition"/>
    <property type="evidence" value="ECO:0007669"/>
    <property type="project" value="InterPro"/>
</dbReference>
<comment type="caution">
    <text evidence="2">The sequence shown here is derived from an EMBL/GenBank/DDBJ whole genome shotgun (WGS) entry which is preliminary data.</text>
</comment>
<keyword evidence="3" id="KW-1185">Reference proteome</keyword>
<dbReference type="Pfam" id="PF01527">
    <property type="entry name" value="HTH_Tnp_1"/>
    <property type="match status" value="1"/>
</dbReference>
<dbReference type="AlphaFoldDB" id="A0A5C6AD05"/>
<dbReference type="InterPro" id="IPR052546">
    <property type="entry name" value="Transposase_8_domain"/>
</dbReference>
<evidence type="ECO:0000256" key="1">
    <source>
        <dbReference type="SAM" id="Coils"/>
    </source>
</evidence>
<dbReference type="Proteomes" id="UP000317421">
    <property type="component" value="Unassembled WGS sequence"/>
</dbReference>
<dbReference type="SUPFAM" id="SSF46689">
    <property type="entry name" value="Homeodomain-like"/>
    <property type="match status" value="1"/>
</dbReference>
<sequence>MKRTRHTTEQIIEKLREADVALGKGQKVPEVCKTLGITEQTYYRWRQKYGGMAPDLAKQMRSLEKENARLKRLVANQALDMEILKEAAKGNW</sequence>
<feature type="coiled-coil region" evidence="1">
    <location>
        <begin position="53"/>
        <end position="80"/>
    </location>
</feature>
<dbReference type="InterPro" id="IPR009057">
    <property type="entry name" value="Homeodomain-like_sf"/>
</dbReference>
<dbReference type="PANTHER" id="PTHR33609:SF1">
    <property type="entry name" value="TRANSPOSASE"/>
    <property type="match status" value="1"/>
</dbReference>
<protein>
    <submittedName>
        <fullName evidence="2">Transposase</fullName>
    </submittedName>
</protein>
<proteinExistence type="predicted"/>